<dbReference type="Proteomes" id="UP000663970">
    <property type="component" value="Unassembled WGS sequence"/>
</dbReference>
<comment type="caution">
    <text evidence="1">The sequence shown here is derived from an EMBL/GenBank/DDBJ whole genome shotgun (WGS) entry which is preliminary data.</text>
</comment>
<evidence type="ECO:0000313" key="2">
    <source>
        <dbReference type="Proteomes" id="UP000663970"/>
    </source>
</evidence>
<evidence type="ECO:0000313" key="1">
    <source>
        <dbReference type="EMBL" id="MBN8235187.1"/>
    </source>
</evidence>
<dbReference type="EMBL" id="JAEKJY010000002">
    <property type="protein sequence ID" value="MBN8235187.1"/>
    <property type="molecule type" value="Genomic_DNA"/>
</dbReference>
<accession>A0ABS3DV28</accession>
<protein>
    <submittedName>
        <fullName evidence="1">GNAT family N-acetyltransferase</fullName>
    </submittedName>
</protein>
<keyword evidence="2" id="KW-1185">Reference proteome</keyword>
<name>A0ABS3DV28_9BACI</name>
<organism evidence="1 2">
    <name type="scientific">Halobacillus kuroshimensis</name>
    <dbReference type="NCBI Taxonomy" id="302481"/>
    <lineage>
        <taxon>Bacteria</taxon>
        <taxon>Bacillati</taxon>
        <taxon>Bacillota</taxon>
        <taxon>Bacilli</taxon>
        <taxon>Bacillales</taxon>
        <taxon>Bacillaceae</taxon>
        <taxon>Halobacillus</taxon>
    </lineage>
</organism>
<dbReference type="RefSeq" id="WP_206933302.1">
    <property type="nucleotide sequence ID" value="NZ_JAEKJY010000002.1"/>
</dbReference>
<reference evidence="1 2" key="1">
    <citation type="submission" date="2020-12" db="EMBL/GenBank/DDBJ databases">
        <title>Oil enriched cultivation method for isolating marine PHA-producing bacteria.</title>
        <authorList>
            <person name="Zheng W."/>
            <person name="Yu S."/>
            <person name="Huang Y."/>
        </authorList>
    </citation>
    <scope>NUCLEOTIDE SEQUENCE [LARGE SCALE GENOMIC DNA]</scope>
    <source>
        <strain evidence="1 2">SY-2-6</strain>
    </source>
</reference>
<gene>
    <name evidence="1" type="ORF">JF544_07980</name>
</gene>
<proteinExistence type="predicted"/>
<dbReference type="SUPFAM" id="SSF55729">
    <property type="entry name" value="Acyl-CoA N-acyltransferases (Nat)"/>
    <property type="match status" value="1"/>
</dbReference>
<sequence length="231" mass="26279">MIAQGILQHQPTGQERKYSVHVLSLDALEELQTMQKEVEQHVEDSSTLQPLSEEEFTTILTGGGLLIGVYVRETLAAFRALWYPGHHIENLGRDVGLPEAEWEKVVHQEISCVLPEYRGNRLQKSMGVWIMDAFHAANHGRTHLFCTVHPENPGSLKDKFSQGMVIAAIKEKYAGMLRYIFYRPVSSPVLWDESTIVTVQQKDYDEQKSLIENGYVGVQWQPSTLLFAKKQ</sequence>
<dbReference type="InterPro" id="IPR016181">
    <property type="entry name" value="Acyl_CoA_acyltransferase"/>
</dbReference>